<dbReference type="AlphaFoldDB" id="A0A815WDX1"/>
<comment type="caution">
    <text evidence="1">The sequence shown here is derived from an EMBL/GenBank/DDBJ whole genome shotgun (WGS) entry which is preliminary data.</text>
</comment>
<keyword evidence="2" id="KW-1185">Reference proteome</keyword>
<proteinExistence type="predicted"/>
<evidence type="ECO:0000313" key="1">
    <source>
        <dbReference type="EMBL" id="CAF1543577.1"/>
    </source>
</evidence>
<name>A0A815WDX1_ADIRI</name>
<dbReference type="EMBL" id="CAJNOR010005070">
    <property type="protein sequence ID" value="CAF1543577.1"/>
    <property type="molecule type" value="Genomic_DNA"/>
</dbReference>
<accession>A0A815WDX1</accession>
<feature type="non-terminal residue" evidence="1">
    <location>
        <position position="1"/>
    </location>
</feature>
<reference evidence="1" key="1">
    <citation type="submission" date="2021-02" db="EMBL/GenBank/DDBJ databases">
        <authorList>
            <person name="Nowell W R."/>
        </authorList>
    </citation>
    <scope>NUCLEOTIDE SEQUENCE</scope>
</reference>
<organism evidence="1 2">
    <name type="scientific">Adineta ricciae</name>
    <name type="common">Rotifer</name>
    <dbReference type="NCBI Taxonomy" id="249248"/>
    <lineage>
        <taxon>Eukaryota</taxon>
        <taxon>Metazoa</taxon>
        <taxon>Spiralia</taxon>
        <taxon>Gnathifera</taxon>
        <taxon>Rotifera</taxon>
        <taxon>Eurotatoria</taxon>
        <taxon>Bdelloidea</taxon>
        <taxon>Adinetida</taxon>
        <taxon>Adinetidae</taxon>
        <taxon>Adineta</taxon>
    </lineage>
</organism>
<protein>
    <submittedName>
        <fullName evidence="1">Uncharacterized protein</fullName>
    </submittedName>
</protein>
<dbReference type="Proteomes" id="UP000663828">
    <property type="component" value="Unassembled WGS sequence"/>
</dbReference>
<evidence type="ECO:0000313" key="2">
    <source>
        <dbReference type="Proteomes" id="UP000663828"/>
    </source>
</evidence>
<gene>
    <name evidence="1" type="ORF">XAT740_LOCUS42360</name>
</gene>
<sequence>SLSQPSNELFHTSVTKWTSLNLGENVENISVLNSGRESVLELKYELNGRVQQQVRAFESQSSETIHNRSIAPRLSEITSQVNQPDVKNIFTSSSVHTPEQRIIEEALTRGDKVVLPNAGLGEQTRSVKRLQNTPMRRWKERAKEYEKRHQVTSPYRLINKRKK</sequence>